<accession>A0A8S5L5I0</accession>
<protein>
    <submittedName>
        <fullName evidence="1">Maturation protein</fullName>
    </submittedName>
</protein>
<evidence type="ECO:0000313" key="2">
    <source>
        <dbReference type="Proteomes" id="UP000676214"/>
    </source>
</evidence>
<evidence type="ECO:0000313" key="1">
    <source>
        <dbReference type="EMBL" id="DAD52655.1"/>
    </source>
</evidence>
<reference evidence="1" key="1">
    <citation type="submission" date="2020-09" db="EMBL/GenBank/DDBJ databases">
        <title>Leviviricetes taxonomy.</title>
        <authorList>
            <person name="Stockdale S.R."/>
            <person name="Callanan J."/>
            <person name="Adriaenssens E.M."/>
            <person name="Kuhn J.H."/>
            <person name="Rumnieks J."/>
            <person name="Shkoporov A."/>
            <person name="Draper L.A."/>
            <person name="Ross P."/>
            <person name="Hill C."/>
        </authorList>
    </citation>
    <scope>NUCLEOTIDE SEQUENCE</scope>
</reference>
<proteinExistence type="predicted"/>
<organism evidence="1 2">
    <name type="scientific">ssRNA phage SRR7976299_19</name>
    <dbReference type="NCBI Taxonomy" id="2786641"/>
    <lineage>
        <taxon>Viruses</taxon>
        <taxon>Riboviria</taxon>
        <taxon>Orthornavirae</taxon>
        <taxon>Lenarviricota</taxon>
        <taxon>Leviviricetes</taxon>
        <taxon>Timlovirales</taxon>
        <taxon>Steitzviridae</taxon>
        <taxon>Frobavirus</taxon>
        <taxon>Frobavirus limivivens</taxon>
    </lineage>
</organism>
<name>A0A8S5L5I0_9VIRU</name>
<dbReference type="Proteomes" id="UP000676214">
    <property type="component" value="Segment"/>
</dbReference>
<dbReference type="RefSeq" id="YP_010771475.1">
    <property type="nucleotide sequence ID" value="NC_074578.1"/>
</dbReference>
<dbReference type="KEGG" id="vg:80401186"/>
<dbReference type="GeneID" id="80401186"/>
<sequence length="396" mass="44130">GLAASLGRLKSAHCVSQHHSRLSMTRTRVRVTRDVYGSVKGGAWNINQHQQDKSVCNDELHPYPYRVDGPLYVNHVDRGGITLCQGQRVDAGGNLIICRDMMPDVLDGSDFNFVPDPSVPTVGSDALRVLALTNPSRGEAEVGEDLSSPLGKPIRKIRDIGDSLITNAADAHLWTVFGFLPFIEDLKKILKHQELEARRLREIDSLFKNGGLRRKVQLGSYSVQNVGSGPIHSNGFAVSAVYKRNTTRKRWGTVRWSPLGNAWLSLSDIERTAKVRRMIYGLDFDEPTTLWRLMPWTWLINWFTEVGNLQKAFKQGIPVLPGNVCIMTQTTHTVDVRVTAISNWVSGGGGTIRRTEKVRNIVPSGGLPRAFFKPNVKLGPERSSILGSLFVQRFLR</sequence>
<feature type="non-terminal residue" evidence="1">
    <location>
        <position position="1"/>
    </location>
</feature>
<dbReference type="EMBL" id="BK014168">
    <property type="protein sequence ID" value="DAD52655.1"/>
    <property type="molecule type" value="Genomic_RNA"/>
</dbReference>
<keyword evidence="2" id="KW-1185">Reference proteome</keyword>
<gene>
    <name evidence="1" type="primary">SRR7976299_19_1</name>
</gene>